<dbReference type="OrthoDB" id="9811185at2"/>
<evidence type="ECO:0000313" key="3">
    <source>
        <dbReference type="Proteomes" id="UP000309454"/>
    </source>
</evidence>
<name>A0A4T9TCY6_9ACTN</name>
<dbReference type="AlphaFoldDB" id="A0A4T9TCY6"/>
<gene>
    <name evidence="2" type="ORF">E5982_07700</name>
</gene>
<feature type="compositionally biased region" description="Basic and acidic residues" evidence="1">
    <location>
        <begin position="128"/>
        <end position="145"/>
    </location>
</feature>
<comment type="caution">
    <text evidence="2">The sequence shown here is derived from an EMBL/GenBank/DDBJ whole genome shotgun (WGS) entry which is preliminary data.</text>
</comment>
<evidence type="ECO:0000313" key="2">
    <source>
        <dbReference type="EMBL" id="TJW09953.1"/>
    </source>
</evidence>
<protein>
    <submittedName>
        <fullName evidence="2">DNA-binding protein</fullName>
    </submittedName>
</protein>
<proteinExistence type="predicted"/>
<dbReference type="Proteomes" id="UP000309454">
    <property type="component" value="Unassembled WGS sequence"/>
</dbReference>
<accession>A0A4T9TCY6</accession>
<organism evidence="2 3">
    <name type="scientific">Parvibacter caecicola</name>
    <dbReference type="NCBI Taxonomy" id="747645"/>
    <lineage>
        <taxon>Bacteria</taxon>
        <taxon>Bacillati</taxon>
        <taxon>Actinomycetota</taxon>
        <taxon>Coriobacteriia</taxon>
        <taxon>Coriobacteriales</taxon>
        <taxon>Coriobacteriaceae</taxon>
        <taxon>Parvibacter</taxon>
    </lineage>
</organism>
<sequence length="151" mass="16220">MLHVYEFEVFEDEGLFLAFPFDMDGGTQGRDMAEVAEMAADWLQTEMEHRAMHGLPFPAPTFGNALAHGGERLVVAVNAGKDTVARMTSAAAARELGVTPGRVSQMVKAGLLESFEDDGRTWISRGSVEARKAEAPKSGRPKKEAAAPSAV</sequence>
<reference evidence="2 3" key="1">
    <citation type="submission" date="2019-04" db="EMBL/GenBank/DDBJ databases">
        <title>Microbes associate with the intestines of laboratory mice.</title>
        <authorList>
            <person name="Navarre W."/>
            <person name="Wong E."/>
            <person name="Huang K.C."/>
            <person name="Tropini C."/>
            <person name="Ng K."/>
            <person name="Yu B."/>
        </authorList>
    </citation>
    <scope>NUCLEOTIDE SEQUENCE [LARGE SCALE GENOMIC DNA]</scope>
    <source>
        <strain evidence="2 3">NM48_B13</strain>
    </source>
</reference>
<feature type="region of interest" description="Disordered" evidence="1">
    <location>
        <begin position="127"/>
        <end position="151"/>
    </location>
</feature>
<keyword evidence="3" id="KW-1185">Reference proteome</keyword>
<evidence type="ECO:0000256" key="1">
    <source>
        <dbReference type="SAM" id="MobiDB-lite"/>
    </source>
</evidence>
<dbReference type="EMBL" id="SSTM01000005">
    <property type="protein sequence ID" value="TJW09953.1"/>
    <property type="molecule type" value="Genomic_DNA"/>
</dbReference>
<dbReference type="GO" id="GO:0003677">
    <property type="term" value="F:DNA binding"/>
    <property type="evidence" value="ECO:0007669"/>
    <property type="project" value="UniProtKB-KW"/>
</dbReference>
<dbReference type="RefSeq" id="WP_136846020.1">
    <property type="nucleotide sequence ID" value="NZ_SSTM01000005.1"/>
</dbReference>
<keyword evidence="2" id="KW-0238">DNA-binding</keyword>